<dbReference type="InterPro" id="IPR019375">
    <property type="entry name" value="Ribosomal_bS1m"/>
</dbReference>
<dbReference type="GeneTree" id="ENSGT00390000001057"/>
<reference evidence="1" key="2">
    <citation type="submission" date="2025-09" db="UniProtKB">
        <authorList>
            <consortium name="Ensembl"/>
        </authorList>
    </citation>
    <scope>IDENTIFICATION</scope>
</reference>
<sequence length="215" mass="24101">MKKWTRKKQLHDVAKERTEIHTNMAALCKVVSGPRTGACVFPKRAIDICKSLYSTDSEETSEGKAVEETQKPAADKVKSGFAAAYEQHTDLQQRQNQTGTTVRLGSTRNEKSFASLLRNSPLMQMGPAKDKMVIGKIFHTIKDDLYIDFGAKFHCVCKRPTVDGEKYQRGSRVRLRLEDLELTSRFLGANTDTTLLEADAFLLGLIESKDAKTKE</sequence>
<dbReference type="Pfam" id="PF10246">
    <property type="entry name" value="MRP-S35"/>
    <property type="match status" value="1"/>
</dbReference>
<reference evidence="1" key="1">
    <citation type="submission" date="2025-08" db="UniProtKB">
        <authorList>
            <consortium name="Ensembl"/>
        </authorList>
    </citation>
    <scope>IDENTIFICATION</scope>
</reference>
<name>A0A8C7DVS9_ONCKI</name>
<dbReference type="AlphaFoldDB" id="A0A8C7DVS9"/>
<dbReference type="Proteomes" id="UP000694557">
    <property type="component" value="Unassembled WGS sequence"/>
</dbReference>
<dbReference type="PANTHER" id="PTHR13447:SF2">
    <property type="entry name" value="SMALL RIBOSOMAL SUBUNIT PROTEIN BS1M"/>
    <property type="match status" value="1"/>
</dbReference>
<dbReference type="GO" id="GO:0005763">
    <property type="term" value="C:mitochondrial small ribosomal subunit"/>
    <property type="evidence" value="ECO:0007669"/>
    <property type="project" value="TreeGrafter"/>
</dbReference>
<organism evidence="1 2">
    <name type="scientific">Oncorhynchus kisutch</name>
    <name type="common">Coho salmon</name>
    <name type="synonym">Salmo kisutch</name>
    <dbReference type="NCBI Taxonomy" id="8019"/>
    <lineage>
        <taxon>Eukaryota</taxon>
        <taxon>Metazoa</taxon>
        <taxon>Chordata</taxon>
        <taxon>Craniata</taxon>
        <taxon>Vertebrata</taxon>
        <taxon>Euteleostomi</taxon>
        <taxon>Actinopterygii</taxon>
        <taxon>Neopterygii</taxon>
        <taxon>Teleostei</taxon>
        <taxon>Protacanthopterygii</taxon>
        <taxon>Salmoniformes</taxon>
        <taxon>Salmonidae</taxon>
        <taxon>Salmoninae</taxon>
        <taxon>Oncorhynchus</taxon>
    </lineage>
</organism>
<keyword evidence="2" id="KW-1185">Reference proteome</keyword>
<protein>
    <submittedName>
        <fullName evidence="1">Mitochondrial ribosomal protein S28</fullName>
    </submittedName>
</protein>
<dbReference type="Ensembl" id="ENSOKIT00005020802.1">
    <property type="protein sequence ID" value="ENSOKIP00005019514.1"/>
    <property type="gene ID" value="ENSOKIG00005008653.1"/>
</dbReference>
<evidence type="ECO:0000313" key="2">
    <source>
        <dbReference type="Proteomes" id="UP000694557"/>
    </source>
</evidence>
<proteinExistence type="predicted"/>
<dbReference type="PANTHER" id="PTHR13447">
    <property type="entry name" value="MITOCHONDRIAL 28S RIBOSOMAL PROTEIN S28"/>
    <property type="match status" value="1"/>
</dbReference>
<accession>A0A8C7DVS9</accession>
<evidence type="ECO:0000313" key="1">
    <source>
        <dbReference type="Ensembl" id="ENSOKIP00005019514.1"/>
    </source>
</evidence>